<dbReference type="Gene3D" id="1.10.3210.10">
    <property type="entry name" value="Hypothetical protein af1432"/>
    <property type="match status" value="1"/>
</dbReference>
<dbReference type="CDD" id="cd06225">
    <property type="entry name" value="HAMP"/>
    <property type="match status" value="1"/>
</dbReference>
<keyword evidence="1" id="KW-0472">Membrane</keyword>
<reference evidence="4 5" key="1">
    <citation type="submission" date="2019-03" db="EMBL/GenBank/DDBJ databases">
        <title>Metabolic potential of uncultured bacteria and archaea associated with petroleum seepage in deep-sea sediments.</title>
        <authorList>
            <person name="Dong X."/>
            <person name="Hubert C."/>
        </authorList>
    </citation>
    <scope>NUCLEOTIDE SEQUENCE [LARGE SCALE GENOMIC DNA]</scope>
    <source>
        <strain evidence="4">E29_bin36</strain>
    </source>
</reference>
<evidence type="ECO:0000256" key="1">
    <source>
        <dbReference type="SAM" id="Phobius"/>
    </source>
</evidence>
<keyword evidence="1" id="KW-1133">Transmembrane helix</keyword>
<dbReference type="PROSITE" id="PS51832">
    <property type="entry name" value="HD_GYP"/>
    <property type="match status" value="1"/>
</dbReference>
<dbReference type="PANTHER" id="PTHR43155">
    <property type="entry name" value="CYCLIC DI-GMP PHOSPHODIESTERASE PA4108-RELATED"/>
    <property type="match status" value="1"/>
</dbReference>
<dbReference type="InterPro" id="IPR003660">
    <property type="entry name" value="HAMP_dom"/>
</dbReference>
<feature type="domain" description="HAMP" evidence="2">
    <location>
        <begin position="148"/>
        <end position="200"/>
    </location>
</feature>
<evidence type="ECO:0000259" key="2">
    <source>
        <dbReference type="PROSITE" id="PS50885"/>
    </source>
</evidence>
<dbReference type="Pfam" id="PF01590">
    <property type="entry name" value="GAF"/>
    <property type="match status" value="1"/>
</dbReference>
<dbReference type="NCBIfam" id="TIGR00277">
    <property type="entry name" value="HDIG"/>
    <property type="match status" value="1"/>
</dbReference>
<dbReference type="InterPro" id="IPR037522">
    <property type="entry name" value="HD_GYP_dom"/>
</dbReference>
<dbReference type="InterPro" id="IPR006675">
    <property type="entry name" value="HDIG_dom"/>
</dbReference>
<evidence type="ECO:0000259" key="3">
    <source>
        <dbReference type="PROSITE" id="PS51832"/>
    </source>
</evidence>
<feature type="domain" description="HD-GYP" evidence="3">
    <location>
        <begin position="362"/>
        <end position="485"/>
    </location>
</feature>
<dbReference type="SMART" id="SM00065">
    <property type="entry name" value="GAF"/>
    <property type="match status" value="1"/>
</dbReference>
<name>A0A523XM30_UNCT6</name>
<dbReference type="GO" id="GO:0007165">
    <property type="term" value="P:signal transduction"/>
    <property type="evidence" value="ECO:0007669"/>
    <property type="project" value="InterPro"/>
</dbReference>
<feature type="non-terminal residue" evidence="4">
    <location>
        <position position="485"/>
    </location>
</feature>
<evidence type="ECO:0000313" key="4">
    <source>
        <dbReference type="EMBL" id="TET80346.1"/>
    </source>
</evidence>
<protein>
    <submittedName>
        <fullName evidence="4">HAMP domain-containing protein</fullName>
    </submittedName>
</protein>
<dbReference type="AlphaFoldDB" id="A0A523XM30"/>
<dbReference type="SMART" id="SM00304">
    <property type="entry name" value="HAMP"/>
    <property type="match status" value="1"/>
</dbReference>
<comment type="caution">
    <text evidence="4">The sequence shown here is derived from an EMBL/GenBank/DDBJ whole genome shotgun (WGS) entry which is preliminary data.</text>
</comment>
<accession>A0A523XM30</accession>
<dbReference type="EMBL" id="SOIP01000341">
    <property type="protein sequence ID" value="TET80346.1"/>
    <property type="molecule type" value="Genomic_DNA"/>
</dbReference>
<dbReference type="InterPro" id="IPR003018">
    <property type="entry name" value="GAF"/>
</dbReference>
<dbReference type="SUPFAM" id="SSF109604">
    <property type="entry name" value="HD-domain/PDEase-like"/>
    <property type="match status" value="1"/>
</dbReference>
<keyword evidence="1" id="KW-0812">Transmembrane</keyword>
<dbReference type="PROSITE" id="PS50885">
    <property type="entry name" value="HAMP"/>
    <property type="match status" value="1"/>
</dbReference>
<feature type="transmembrane region" description="Helical" evidence="1">
    <location>
        <begin position="123"/>
        <end position="145"/>
    </location>
</feature>
<dbReference type="PANTHER" id="PTHR43155:SF2">
    <property type="entry name" value="CYCLIC DI-GMP PHOSPHODIESTERASE PA4108"/>
    <property type="match status" value="1"/>
</dbReference>
<dbReference type="InterPro" id="IPR029016">
    <property type="entry name" value="GAF-like_dom_sf"/>
</dbReference>
<proteinExistence type="predicted"/>
<organism evidence="4 5">
    <name type="scientific">candidate division TA06 bacterium</name>
    <dbReference type="NCBI Taxonomy" id="2250710"/>
    <lineage>
        <taxon>Bacteria</taxon>
        <taxon>Bacteria division TA06</taxon>
    </lineage>
</organism>
<dbReference type="SUPFAM" id="SSF158472">
    <property type="entry name" value="HAMP domain-like"/>
    <property type="match status" value="1"/>
</dbReference>
<dbReference type="Pfam" id="PF13487">
    <property type="entry name" value="HD_5"/>
    <property type="match status" value="1"/>
</dbReference>
<dbReference type="GO" id="GO:0016020">
    <property type="term" value="C:membrane"/>
    <property type="evidence" value="ECO:0007669"/>
    <property type="project" value="InterPro"/>
</dbReference>
<dbReference type="InterPro" id="IPR003607">
    <property type="entry name" value="HD/PDEase_dom"/>
</dbReference>
<dbReference type="Gene3D" id="6.10.340.10">
    <property type="match status" value="1"/>
</dbReference>
<sequence length="485" mass="54873">MHIYMMRAVDPQDPKQGILCGEINSMYLWGLSEHDTLPTMTEFCVLDQFNHAIYSTIPLPSSFYERSALEMRRSSSARFEWKYEDKVYLASFWPIFLKSRFFYPKWTVVLSESKDYTFAPMAYFKKIFPLIILLSFWVVFLLSVIQIRRTMLPLESLKDGTRRIAMRDFDTRVRVTSGDEFEELGASFNDMAKQLDRQFNALTTMAEIDRAILSFLDTEKIVGTVIARMHEFFSYDSVSITLLDSQGKNPARTYIGGHESGVVNLVDDIEITPEEVEKLIDNREIVSINVDKDLPPFLAPLARNGINSLQVLPLFIKQNLAGIITLGFLDSSAPDQEDLHHARQLADQVAVALSNAQLIEELDLLNWGTLTALARAVDAKSPWTAGHSERVTENALKIAKALGLSDSELEDLHRGGLLHDIGKIGIPARILDKPGKLSDEERQIIQEHPRKGGRILEPIAAYAHVVPMVLQHHEWLNGKGYPDGL</sequence>
<dbReference type="Proteomes" id="UP000315534">
    <property type="component" value="Unassembled WGS sequence"/>
</dbReference>
<dbReference type="SMART" id="SM00471">
    <property type="entry name" value="HDc"/>
    <property type="match status" value="1"/>
</dbReference>
<dbReference type="CDD" id="cd00077">
    <property type="entry name" value="HDc"/>
    <property type="match status" value="1"/>
</dbReference>
<dbReference type="Pfam" id="PF00672">
    <property type="entry name" value="HAMP"/>
    <property type="match status" value="1"/>
</dbReference>
<gene>
    <name evidence="4" type="ORF">E3J38_05700</name>
</gene>
<dbReference type="Gene3D" id="3.30.450.40">
    <property type="match status" value="1"/>
</dbReference>
<evidence type="ECO:0000313" key="5">
    <source>
        <dbReference type="Proteomes" id="UP000315534"/>
    </source>
</evidence>
<dbReference type="SUPFAM" id="SSF55781">
    <property type="entry name" value="GAF domain-like"/>
    <property type="match status" value="1"/>
</dbReference>